<keyword evidence="1" id="KW-0472">Membrane</keyword>
<protein>
    <submittedName>
        <fullName evidence="2">Uncharacterized protein</fullName>
    </submittedName>
</protein>
<feature type="transmembrane region" description="Helical" evidence="1">
    <location>
        <begin position="53"/>
        <end position="76"/>
    </location>
</feature>
<evidence type="ECO:0000256" key="1">
    <source>
        <dbReference type="SAM" id="Phobius"/>
    </source>
</evidence>
<keyword evidence="1" id="KW-1133">Transmembrane helix</keyword>
<dbReference type="PROSITE" id="PS51257">
    <property type="entry name" value="PROKAR_LIPOPROTEIN"/>
    <property type="match status" value="1"/>
</dbReference>
<dbReference type="EMBL" id="GISG01067730">
    <property type="protein sequence ID" value="MBA4628944.1"/>
    <property type="molecule type" value="Transcribed_RNA"/>
</dbReference>
<dbReference type="AlphaFoldDB" id="A0A7C9D2A0"/>
<sequence length="126" mass="14420">MRRSMEPTSWWQNTAGLSCATSAIPPPLGEPLVLSSLEPPCPSASLAVAISSLIISNTQLIRSLLIILMISMRMGMRMTMMKMRRKKRKTRWCRGDLGPPAVNQWRRRMTILTVFYQRKTCRAIRK</sequence>
<keyword evidence="1" id="KW-0812">Transmembrane</keyword>
<evidence type="ECO:0000313" key="2">
    <source>
        <dbReference type="EMBL" id="MBA4628944.1"/>
    </source>
</evidence>
<organism evidence="2">
    <name type="scientific">Opuntia streptacantha</name>
    <name type="common">Prickly pear cactus</name>
    <name type="synonym">Opuntia cardona</name>
    <dbReference type="NCBI Taxonomy" id="393608"/>
    <lineage>
        <taxon>Eukaryota</taxon>
        <taxon>Viridiplantae</taxon>
        <taxon>Streptophyta</taxon>
        <taxon>Embryophyta</taxon>
        <taxon>Tracheophyta</taxon>
        <taxon>Spermatophyta</taxon>
        <taxon>Magnoliopsida</taxon>
        <taxon>eudicotyledons</taxon>
        <taxon>Gunneridae</taxon>
        <taxon>Pentapetalae</taxon>
        <taxon>Caryophyllales</taxon>
        <taxon>Cactineae</taxon>
        <taxon>Cactaceae</taxon>
        <taxon>Opuntioideae</taxon>
        <taxon>Opuntia</taxon>
    </lineage>
</organism>
<accession>A0A7C9D2A0</accession>
<reference evidence="2" key="2">
    <citation type="submission" date="2020-07" db="EMBL/GenBank/DDBJ databases">
        <authorList>
            <person name="Vera ALvarez R."/>
            <person name="Arias-Moreno D.M."/>
            <person name="Jimenez-Jacinto V."/>
            <person name="Jimenez-Bremont J.F."/>
            <person name="Swaminathan K."/>
            <person name="Moose S.P."/>
            <person name="Guerrero-Gonzalez M.L."/>
            <person name="Marino-Ramirez L."/>
            <person name="Landsman D."/>
            <person name="Rodriguez-Kessler M."/>
            <person name="Delgado-Sanchez P."/>
        </authorList>
    </citation>
    <scope>NUCLEOTIDE SEQUENCE</scope>
    <source>
        <tissue evidence="2">Cladode</tissue>
    </source>
</reference>
<name>A0A7C9D2A0_OPUST</name>
<proteinExistence type="predicted"/>
<reference evidence="2" key="1">
    <citation type="journal article" date="2013" name="J. Plant Res.">
        <title>Effect of fungi and light on seed germination of three Opuntia species from semiarid lands of central Mexico.</title>
        <authorList>
            <person name="Delgado-Sanchez P."/>
            <person name="Jimenez-Bremont J.F."/>
            <person name="Guerrero-Gonzalez Mde L."/>
            <person name="Flores J."/>
        </authorList>
    </citation>
    <scope>NUCLEOTIDE SEQUENCE</scope>
    <source>
        <tissue evidence="2">Cladode</tissue>
    </source>
</reference>